<reference evidence="5" key="1">
    <citation type="submission" date="2025-08" db="UniProtKB">
        <authorList>
            <consortium name="RefSeq"/>
        </authorList>
    </citation>
    <scope>IDENTIFICATION</scope>
    <source>
        <tissue evidence="5">Whole organism</tissue>
    </source>
</reference>
<sequence>VKEIRLHPSYQTGRSPRNDIALVELQTPLVYSAELYPACVADAQLNARVHAVAFNRSFGKPTFEYEVVGMKVSPECRAQVNECPTLQLSESQFCAEGRGGGSVLLVGGSSGGPFLQNLVNESVPEAWTVSGVTSSSSRTVDCSVPVFTNVHLFSDWLKDSVLEFMSKLTLP</sequence>
<dbReference type="OrthoDB" id="73875at2759"/>
<gene>
    <name evidence="5" type="primary">LOC108670804</name>
</gene>
<dbReference type="AlphaFoldDB" id="A0A8B7NJF3"/>
<dbReference type="KEGG" id="hazt:108670804"/>
<organism evidence="4 5">
    <name type="scientific">Hyalella azteca</name>
    <name type="common">Amphipod</name>
    <dbReference type="NCBI Taxonomy" id="294128"/>
    <lineage>
        <taxon>Eukaryota</taxon>
        <taxon>Metazoa</taxon>
        <taxon>Ecdysozoa</taxon>
        <taxon>Arthropoda</taxon>
        <taxon>Crustacea</taxon>
        <taxon>Multicrustacea</taxon>
        <taxon>Malacostraca</taxon>
        <taxon>Eumalacostraca</taxon>
        <taxon>Peracarida</taxon>
        <taxon>Amphipoda</taxon>
        <taxon>Senticaudata</taxon>
        <taxon>Talitrida</taxon>
        <taxon>Talitroidea</taxon>
        <taxon>Hyalellidae</taxon>
        <taxon>Hyalella</taxon>
    </lineage>
</organism>
<dbReference type="InterPro" id="IPR043504">
    <property type="entry name" value="Peptidase_S1_PA_chymotrypsin"/>
</dbReference>
<dbReference type="Gene3D" id="2.40.10.10">
    <property type="entry name" value="Trypsin-like serine proteases"/>
    <property type="match status" value="2"/>
</dbReference>
<comment type="similarity">
    <text evidence="2">Belongs to the peptidase S1 family. CLIP subfamily.</text>
</comment>
<feature type="domain" description="Peptidase S1" evidence="3">
    <location>
        <begin position="1"/>
        <end position="162"/>
    </location>
</feature>
<dbReference type="PANTHER" id="PTHR24256">
    <property type="entry name" value="TRYPTASE-RELATED"/>
    <property type="match status" value="1"/>
</dbReference>
<dbReference type="GO" id="GO:0004252">
    <property type="term" value="F:serine-type endopeptidase activity"/>
    <property type="evidence" value="ECO:0007669"/>
    <property type="project" value="InterPro"/>
</dbReference>
<proteinExistence type="inferred from homology"/>
<dbReference type="Pfam" id="PF00089">
    <property type="entry name" value="Trypsin"/>
    <property type="match status" value="1"/>
</dbReference>
<evidence type="ECO:0000256" key="1">
    <source>
        <dbReference type="ARBA" id="ARBA00023157"/>
    </source>
</evidence>
<evidence type="ECO:0000259" key="3">
    <source>
        <dbReference type="PROSITE" id="PS50240"/>
    </source>
</evidence>
<dbReference type="InterPro" id="IPR009003">
    <property type="entry name" value="Peptidase_S1_PA"/>
</dbReference>
<keyword evidence="4" id="KW-1185">Reference proteome</keyword>
<keyword evidence="1" id="KW-1015">Disulfide bond</keyword>
<accession>A0A8B7NJF3</accession>
<name>A0A8B7NJF3_HYAAZ</name>
<dbReference type="PROSITE" id="PS50240">
    <property type="entry name" value="TRYPSIN_DOM"/>
    <property type="match status" value="1"/>
</dbReference>
<evidence type="ECO:0000313" key="4">
    <source>
        <dbReference type="Proteomes" id="UP000694843"/>
    </source>
</evidence>
<evidence type="ECO:0000313" key="5">
    <source>
        <dbReference type="RefSeq" id="XP_018013788.1"/>
    </source>
</evidence>
<dbReference type="SUPFAM" id="SSF50494">
    <property type="entry name" value="Trypsin-like serine proteases"/>
    <property type="match status" value="1"/>
</dbReference>
<dbReference type="GeneID" id="108670804"/>
<dbReference type="GO" id="GO:0006508">
    <property type="term" value="P:proteolysis"/>
    <property type="evidence" value="ECO:0007669"/>
    <property type="project" value="InterPro"/>
</dbReference>
<dbReference type="RefSeq" id="XP_018013788.1">
    <property type="nucleotide sequence ID" value="XM_018158299.2"/>
</dbReference>
<evidence type="ECO:0000256" key="2">
    <source>
        <dbReference type="ARBA" id="ARBA00024195"/>
    </source>
</evidence>
<dbReference type="InterPro" id="IPR001254">
    <property type="entry name" value="Trypsin_dom"/>
</dbReference>
<protein>
    <submittedName>
        <fullName evidence="5">Vitamin K-dependent protein C-like</fullName>
    </submittedName>
</protein>
<feature type="non-terminal residue" evidence="5">
    <location>
        <position position="1"/>
    </location>
</feature>
<dbReference type="Proteomes" id="UP000694843">
    <property type="component" value="Unplaced"/>
</dbReference>
<dbReference type="InterPro" id="IPR051487">
    <property type="entry name" value="Ser/Thr_Proteases_Immune/Dev"/>
</dbReference>